<dbReference type="EMBL" id="JANPWE010000006">
    <property type="protein sequence ID" value="MCR6546375.1"/>
    <property type="molecule type" value="Genomic_DNA"/>
</dbReference>
<keyword evidence="5 6" id="KW-0472">Membrane</keyword>
<dbReference type="Proteomes" id="UP001524944">
    <property type="component" value="Unassembled WGS sequence"/>
</dbReference>
<feature type="transmembrane region" description="Helical" evidence="6">
    <location>
        <begin position="286"/>
        <end position="306"/>
    </location>
</feature>
<evidence type="ECO:0000256" key="6">
    <source>
        <dbReference type="SAM" id="Phobius"/>
    </source>
</evidence>
<keyword evidence="3 6" id="KW-0812">Transmembrane</keyword>
<sequence>MLTIFQSRNDNIVCLSTNDMEKGSWINLVNPSEEELQTVAQNTGIYYDFLKYPLDDEELPRVEIEDNNQVLIIINVPAFHKKDLIYDTFPLGIVLTEDYFVTICLQPIDILKEFAQGKIKGLATFKKTRFVFQIMQKTANLYLKYLREINKKTDEIEYELQKSMRNKELIRLLDLEKSLVYFTTSLRSNEKVMEKLLRGKTLKMYEEDQDLLEDVIIENKQAIEMADIYSNILSGMMDAFASIISNNLNIVMKFLASITIVLALPTMVASFFGMNVQIPFQNSPHGFFIVLSISLVLSVLSVMFLIKRNMF</sequence>
<gene>
    <name evidence="7" type="ORF">NVS47_12790</name>
</gene>
<dbReference type="SUPFAM" id="SSF144083">
    <property type="entry name" value="Magnesium transport protein CorA, transmembrane region"/>
    <property type="match status" value="1"/>
</dbReference>
<dbReference type="Pfam" id="PF01544">
    <property type="entry name" value="CorA"/>
    <property type="match status" value="1"/>
</dbReference>
<dbReference type="RefSeq" id="WP_089611888.1">
    <property type="nucleotide sequence ID" value="NZ_CP022121.1"/>
</dbReference>
<dbReference type="InterPro" id="IPR045861">
    <property type="entry name" value="CorA_cytoplasmic_dom"/>
</dbReference>
<protein>
    <submittedName>
        <fullName evidence="7">Magnesium transporter CorA family protein</fullName>
    </submittedName>
</protein>
<evidence type="ECO:0000256" key="1">
    <source>
        <dbReference type="ARBA" id="ARBA00004141"/>
    </source>
</evidence>
<dbReference type="InterPro" id="IPR002523">
    <property type="entry name" value="MgTranspt_CorA/ZnTranspt_ZntB"/>
</dbReference>
<comment type="subcellular location">
    <subcellularLocation>
        <location evidence="1">Membrane</location>
        <topology evidence="1">Multi-pass membrane protein</topology>
    </subcellularLocation>
</comment>
<evidence type="ECO:0000313" key="7">
    <source>
        <dbReference type="EMBL" id="MCR6546375.1"/>
    </source>
</evidence>
<name>A0ABT1Y660_9FIRM</name>
<dbReference type="CDD" id="cd12827">
    <property type="entry name" value="EcCorA_ZntB-like_u2"/>
    <property type="match status" value="1"/>
</dbReference>
<dbReference type="PANTHER" id="PTHR47891:SF2">
    <property type="entry name" value="MAGNESIUM AND COBALT TRANSPORTER"/>
    <property type="match status" value="1"/>
</dbReference>
<comment type="similarity">
    <text evidence="2">Belongs to the CorA metal ion transporter (MIT) (TC 1.A.35) family.</text>
</comment>
<keyword evidence="8" id="KW-1185">Reference proteome</keyword>
<organism evidence="7 8">
    <name type="scientific">Dehalobacterium formicoaceticum</name>
    <dbReference type="NCBI Taxonomy" id="51515"/>
    <lineage>
        <taxon>Bacteria</taxon>
        <taxon>Bacillati</taxon>
        <taxon>Bacillota</taxon>
        <taxon>Clostridia</taxon>
        <taxon>Eubacteriales</taxon>
        <taxon>Peptococcaceae</taxon>
        <taxon>Dehalobacterium</taxon>
    </lineage>
</organism>
<evidence type="ECO:0000313" key="8">
    <source>
        <dbReference type="Proteomes" id="UP001524944"/>
    </source>
</evidence>
<dbReference type="PANTHER" id="PTHR47891">
    <property type="entry name" value="TRANSPORTER-RELATED"/>
    <property type="match status" value="1"/>
</dbReference>
<dbReference type="SUPFAM" id="SSF143865">
    <property type="entry name" value="CorA soluble domain-like"/>
    <property type="match status" value="1"/>
</dbReference>
<dbReference type="Gene3D" id="3.30.460.20">
    <property type="entry name" value="CorA soluble domain-like"/>
    <property type="match status" value="1"/>
</dbReference>
<reference evidence="7 8" key="1">
    <citation type="submission" date="2022-08" db="EMBL/GenBank/DDBJ databases">
        <title>Proteogenomics of the novel Dehalobacterium formicoaceticum strain EZ94 highlights a key role of methyltransferases during anaerobic dichloromethane degradation.</title>
        <authorList>
            <person name="Wasmund K."/>
        </authorList>
    </citation>
    <scope>NUCLEOTIDE SEQUENCE [LARGE SCALE GENOMIC DNA]</scope>
    <source>
        <strain evidence="7 8">EZ94</strain>
    </source>
</reference>
<evidence type="ECO:0000256" key="5">
    <source>
        <dbReference type="ARBA" id="ARBA00023136"/>
    </source>
</evidence>
<evidence type="ECO:0000256" key="2">
    <source>
        <dbReference type="ARBA" id="ARBA00009765"/>
    </source>
</evidence>
<comment type="caution">
    <text evidence="7">The sequence shown here is derived from an EMBL/GenBank/DDBJ whole genome shotgun (WGS) entry which is preliminary data.</text>
</comment>
<proteinExistence type="inferred from homology"/>
<dbReference type="InterPro" id="IPR045863">
    <property type="entry name" value="CorA_TM1_TM2"/>
</dbReference>
<evidence type="ECO:0000256" key="3">
    <source>
        <dbReference type="ARBA" id="ARBA00022692"/>
    </source>
</evidence>
<feature type="transmembrane region" description="Helical" evidence="6">
    <location>
        <begin position="254"/>
        <end position="274"/>
    </location>
</feature>
<dbReference type="Gene3D" id="1.20.58.340">
    <property type="entry name" value="Magnesium transport protein CorA, transmembrane region"/>
    <property type="match status" value="2"/>
</dbReference>
<keyword evidence="4 6" id="KW-1133">Transmembrane helix</keyword>
<evidence type="ECO:0000256" key="4">
    <source>
        <dbReference type="ARBA" id="ARBA00022989"/>
    </source>
</evidence>
<accession>A0ABT1Y660</accession>
<dbReference type="InterPro" id="IPR047199">
    <property type="entry name" value="CorA-like"/>
</dbReference>